<dbReference type="RefSeq" id="WP_310409108.1">
    <property type="nucleotide sequence ID" value="NZ_JAVDYC010000001.1"/>
</dbReference>
<protein>
    <submittedName>
        <fullName evidence="2">Uncharacterized protein</fullName>
    </submittedName>
</protein>
<name>A0AAE4CRW7_9ACTN</name>
<feature type="compositionally biased region" description="Basic and acidic residues" evidence="1">
    <location>
        <begin position="42"/>
        <end position="52"/>
    </location>
</feature>
<evidence type="ECO:0000256" key="1">
    <source>
        <dbReference type="SAM" id="MobiDB-lite"/>
    </source>
</evidence>
<organism evidence="2 3">
    <name type="scientific">Catenuloplanes niger</name>
    <dbReference type="NCBI Taxonomy" id="587534"/>
    <lineage>
        <taxon>Bacteria</taxon>
        <taxon>Bacillati</taxon>
        <taxon>Actinomycetota</taxon>
        <taxon>Actinomycetes</taxon>
        <taxon>Micromonosporales</taxon>
        <taxon>Micromonosporaceae</taxon>
        <taxon>Catenuloplanes</taxon>
    </lineage>
</organism>
<evidence type="ECO:0000313" key="2">
    <source>
        <dbReference type="EMBL" id="MDR7320563.1"/>
    </source>
</evidence>
<feature type="region of interest" description="Disordered" evidence="1">
    <location>
        <begin position="30"/>
        <end position="52"/>
    </location>
</feature>
<dbReference type="EMBL" id="JAVDYC010000001">
    <property type="protein sequence ID" value="MDR7320563.1"/>
    <property type="molecule type" value="Genomic_DNA"/>
</dbReference>
<gene>
    <name evidence="2" type="ORF">J2S44_000813</name>
</gene>
<dbReference type="AlphaFoldDB" id="A0AAE4CRW7"/>
<accession>A0AAE4CRW7</accession>
<proteinExistence type="predicted"/>
<evidence type="ECO:0000313" key="3">
    <source>
        <dbReference type="Proteomes" id="UP001183629"/>
    </source>
</evidence>
<reference evidence="2 3" key="1">
    <citation type="submission" date="2023-07" db="EMBL/GenBank/DDBJ databases">
        <title>Sequencing the genomes of 1000 actinobacteria strains.</title>
        <authorList>
            <person name="Klenk H.-P."/>
        </authorList>
    </citation>
    <scope>NUCLEOTIDE SEQUENCE [LARGE SCALE GENOMIC DNA]</scope>
    <source>
        <strain evidence="2 3">DSM 44711</strain>
    </source>
</reference>
<comment type="caution">
    <text evidence="2">The sequence shown here is derived from an EMBL/GenBank/DDBJ whole genome shotgun (WGS) entry which is preliminary data.</text>
</comment>
<keyword evidence="3" id="KW-1185">Reference proteome</keyword>
<dbReference type="Proteomes" id="UP001183629">
    <property type="component" value="Unassembled WGS sequence"/>
</dbReference>
<sequence>MIGDGRVDPLWLAGIAPLLRAARTHRIARGAAITDDEGADEGAGKRDEAVED</sequence>